<dbReference type="RefSeq" id="WP_310327641.1">
    <property type="nucleotide sequence ID" value="NZ_JAVDXV010000003.1"/>
</dbReference>
<proteinExistence type="predicted"/>
<name>A0ABU2A6A1_9BURK</name>
<gene>
    <name evidence="1" type="ORF">J2X21_001862</name>
</gene>
<dbReference type="EMBL" id="JAVDXV010000003">
    <property type="protein sequence ID" value="MDR7332729.1"/>
    <property type="molecule type" value="Genomic_DNA"/>
</dbReference>
<organism evidence="1 2">
    <name type="scientific">Roseateles asaccharophilus</name>
    <dbReference type="NCBI Taxonomy" id="582607"/>
    <lineage>
        <taxon>Bacteria</taxon>
        <taxon>Pseudomonadati</taxon>
        <taxon>Pseudomonadota</taxon>
        <taxon>Betaproteobacteria</taxon>
        <taxon>Burkholderiales</taxon>
        <taxon>Sphaerotilaceae</taxon>
        <taxon>Roseateles</taxon>
    </lineage>
</organism>
<evidence type="ECO:0000313" key="1">
    <source>
        <dbReference type="EMBL" id="MDR7332729.1"/>
    </source>
</evidence>
<evidence type="ECO:0000313" key="2">
    <source>
        <dbReference type="Proteomes" id="UP001180825"/>
    </source>
</evidence>
<accession>A0ABU2A6A1</accession>
<reference evidence="1 2" key="1">
    <citation type="submission" date="2023-07" db="EMBL/GenBank/DDBJ databases">
        <title>Sorghum-associated microbial communities from plants grown in Nebraska, USA.</title>
        <authorList>
            <person name="Schachtman D."/>
        </authorList>
    </citation>
    <scope>NUCLEOTIDE SEQUENCE [LARGE SCALE GENOMIC DNA]</scope>
    <source>
        <strain evidence="1 2">BE316</strain>
    </source>
</reference>
<dbReference type="Proteomes" id="UP001180825">
    <property type="component" value="Unassembled WGS sequence"/>
</dbReference>
<comment type="caution">
    <text evidence="1">The sequence shown here is derived from an EMBL/GenBank/DDBJ whole genome shotgun (WGS) entry which is preliminary data.</text>
</comment>
<protein>
    <submittedName>
        <fullName evidence="1">Uncharacterized protein</fullName>
    </submittedName>
</protein>
<sequence>MIGWSIVVATKSRDERARDPDGEVAVLASWEAGVEGLDWLEALVAQGNAVKLQRGGYPNLYRAPAGPVLDLLHDGPPQVERGMPIYGDDYVMPAGWQDHVRLHADRIERCPRDHQLVIEAWDLS</sequence>
<keyword evidence="2" id="KW-1185">Reference proteome</keyword>